<name>A0ABS4FX02_9BACL</name>
<evidence type="ECO:0000313" key="1">
    <source>
        <dbReference type="EMBL" id="MBP1907102.1"/>
    </source>
</evidence>
<dbReference type="RefSeq" id="WP_210090686.1">
    <property type="nucleotide sequence ID" value="NZ_JAGGKG010000021.1"/>
</dbReference>
<accession>A0ABS4FX02</accession>
<organism evidence="1 2">
    <name type="scientific">Paenibacillus turicensis</name>
    <dbReference type="NCBI Taxonomy" id="160487"/>
    <lineage>
        <taxon>Bacteria</taxon>
        <taxon>Bacillati</taxon>
        <taxon>Bacillota</taxon>
        <taxon>Bacilli</taxon>
        <taxon>Bacillales</taxon>
        <taxon>Paenibacillaceae</taxon>
        <taxon>Paenibacillus</taxon>
    </lineage>
</organism>
<dbReference type="EMBL" id="JAGGKG010000021">
    <property type="protein sequence ID" value="MBP1907102.1"/>
    <property type="molecule type" value="Genomic_DNA"/>
</dbReference>
<keyword evidence="2" id="KW-1185">Reference proteome</keyword>
<evidence type="ECO:0000313" key="2">
    <source>
        <dbReference type="Proteomes" id="UP001519272"/>
    </source>
</evidence>
<comment type="caution">
    <text evidence="1">The sequence shown here is derived from an EMBL/GenBank/DDBJ whole genome shotgun (WGS) entry which is preliminary data.</text>
</comment>
<protein>
    <submittedName>
        <fullName evidence="1">Uncharacterized protein</fullName>
    </submittedName>
</protein>
<reference evidence="1 2" key="1">
    <citation type="submission" date="2021-03" db="EMBL/GenBank/DDBJ databases">
        <title>Genomic Encyclopedia of Type Strains, Phase IV (KMG-IV): sequencing the most valuable type-strain genomes for metagenomic binning, comparative biology and taxonomic classification.</title>
        <authorList>
            <person name="Goeker M."/>
        </authorList>
    </citation>
    <scope>NUCLEOTIDE SEQUENCE [LARGE SCALE GENOMIC DNA]</scope>
    <source>
        <strain evidence="1 2">DSM 14349</strain>
    </source>
</reference>
<gene>
    <name evidence="1" type="ORF">J2Z32_003767</name>
</gene>
<dbReference type="Proteomes" id="UP001519272">
    <property type="component" value="Unassembled WGS sequence"/>
</dbReference>
<proteinExistence type="predicted"/>
<sequence>MSEPKVRLSLLQDDVQLSYMDGGIYTALELKESLEDERNRNDLSNKEWYLCSKKEWNPDPKYMMELYVEHEEHNVPMYEGWYERAMECLTEEHYNQIQAILDDAFKSESVSKYYALDDTKVIIDI</sequence>